<organism evidence="2 3">
    <name type="scientific">Conexivisphaera calida</name>
    <dbReference type="NCBI Taxonomy" id="1874277"/>
    <lineage>
        <taxon>Archaea</taxon>
        <taxon>Nitrososphaerota</taxon>
        <taxon>Conexivisphaeria</taxon>
        <taxon>Conexivisphaerales</taxon>
        <taxon>Conexivisphaeraceae</taxon>
        <taxon>Conexivisphaera</taxon>
    </lineage>
</organism>
<dbReference type="Gene3D" id="1.20.58.220">
    <property type="entry name" value="Phosphate transport system protein phou homolog 2, domain 2"/>
    <property type="match status" value="1"/>
</dbReference>
<dbReference type="KEGG" id="ccai:NAS2_0474"/>
<dbReference type="PANTHER" id="PTHR42930">
    <property type="entry name" value="PHOSPHATE-SPECIFIC TRANSPORT SYSTEM ACCESSORY PROTEIN PHOU"/>
    <property type="match status" value="1"/>
</dbReference>
<sequence length="349" mass="38374">MQMVGYSTLSVSLPKDWVKQAGIKPGDIVSMIRLEDGSLKIKPGLVKEESEKISKTVYVDTCEDSGLLGRMVIALYLTGADTVTLVSNQGLSRERVDEVKGAVERLNGFSIVEESPNKMVIQSFIDPASSPIWNLMRRLHSLTGHMLELLQKALKDGNAEPLKDVEEAEEEADRVYWLSVRQLILANIRPELQEKLGVDNPKYIPGHRMVVKLLEKVGDFIEMASKDLESIMNGGVKLRDADLGLLSKYTEEAASIYNEAFDSWAAKNPFKANSIVDSSSYLERELRKASVEIGNKYSGAGDKSGVALALSVKSYLDNLAQVVNFSGTIAEAAINHSAIEPPTLKCKIE</sequence>
<evidence type="ECO:0000313" key="3">
    <source>
        <dbReference type="Proteomes" id="UP000509448"/>
    </source>
</evidence>
<dbReference type="GO" id="GO:0030643">
    <property type="term" value="P:intracellular phosphate ion homeostasis"/>
    <property type="evidence" value="ECO:0007669"/>
    <property type="project" value="InterPro"/>
</dbReference>
<gene>
    <name evidence="2" type="ORF">NAS2_0474</name>
</gene>
<dbReference type="SUPFAM" id="SSF109755">
    <property type="entry name" value="PhoU-like"/>
    <property type="match status" value="1"/>
</dbReference>
<dbReference type="EMBL" id="AP018732">
    <property type="protein sequence ID" value="BBE41863.1"/>
    <property type="molecule type" value="Genomic_DNA"/>
</dbReference>
<dbReference type="GO" id="GO:0003677">
    <property type="term" value="F:DNA binding"/>
    <property type="evidence" value="ECO:0007669"/>
    <property type="project" value="InterPro"/>
</dbReference>
<evidence type="ECO:0000313" key="2">
    <source>
        <dbReference type="EMBL" id="BBE41863.1"/>
    </source>
</evidence>
<name>A0A4P2VEJ7_9ARCH</name>
<proteinExistence type="predicted"/>
<accession>A0A4P2VEJ7</accession>
<dbReference type="InterPro" id="IPR007159">
    <property type="entry name" value="SpoVT-AbrB_dom"/>
</dbReference>
<dbReference type="InterPro" id="IPR038078">
    <property type="entry name" value="PhoU-like_sf"/>
</dbReference>
<feature type="domain" description="SpoVT-AbrB" evidence="1">
    <location>
        <begin position="3"/>
        <end position="49"/>
    </location>
</feature>
<dbReference type="Proteomes" id="UP000509448">
    <property type="component" value="Chromosome"/>
</dbReference>
<dbReference type="InterPro" id="IPR028366">
    <property type="entry name" value="PhoU"/>
</dbReference>
<dbReference type="GO" id="GO:0045936">
    <property type="term" value="P:negative regulation of phosphate metabolic process"/>
    <property type="evidence" value="ECO:0007669"/>
    <property type="project" value="InterPro"/>
</dbReference>
<dbReference type="SMART" id="SM00966">
    <property type="entry name" value="SpoVT_AbrB"/>
    <property type="match status" value="1"/>
</dbReference>
<dbReference type="InterPro" id="IPR026022">
    <property type="entry name" value="PhoU_dom"/>
</dbReference>
<protein>
    <submittedName>
        <fullName evidence="2">Phosphate regulatory protein homolog</fullName>
    </submittedName>
</protein>
<dbReference type="AlphaFoldDB" id="A0A4P2VEJ7"/>
<dbReference type="PANTHER" id="PTHR42930:SF2">
    <property type="entry name" value="PHOU DOMAIN-CONTAINING PROTEIN"/>
    <property type="match status" value="1"/>
</dbReference>
<reference evidence="2 3" key="1">
    <citation type="journal article" date="2019" name="ISME J.">
        <title>Isolation and characterization of a thermophilic sulfur- and iron-reducing thaumarchaeote from a terrestrial acidic hot spring.</title>
        <authorList>
            <person name="Kato S."/>
            <person name="Itoh T."/>
            <person name="Yuki M."/>
            <person name="Nagamori M."/>
            <person name="Ohnishi M."/>
            <person name="Uematsu K."/>
            <person name="Suzuki K."/>
            <person name="Takashina T."/>
            <person name="Ohkuma M."/>
        </authorList>
    </citation>
    <scope>NUCLEOTIDE SEQUENCE [LARGE SCALE GENOMIC DNA]</scope>
    <source>
        <strain evidence="2 3">NAS-02</strain>
    </source>
</reference>
<evidence type="ECO:0000259" key="1">
    <source>
        <dbReference type="SMART" id="SM00966"/>
    </source>
</evidence>
<dbReference type="Pfam" id="PF01895">
    <property type="entry name" value="PhoU"/>
    <property type="match status" value="1"/>
</dbReference>
<keyword evidence="3" id="KW-1185">Reference proteome</keyword>
<dbReference type="Pfam" id="PF04014">
    <property type="entry name" value="MazE_antitoxin"/>
    <property type="match status" value="1"/>
</dbReference>